<name>A0AAV9VRU5_9PEZI</name>
<organism evidence="1 2">
    <name type="scientific">Arthrobotrys musiformis</name>
    <dbReference type="NCBI Taxonomy" id="47236"/>
    <lineage>
        <taxon>Eukaryota</taxon>
        <taxon>Fungi</taxon>
        <taxon>Dikarya</taxon>
        <taxon>Ascomycota</taxon>
        <taxon>Pezizomycotina</taxon>
        <taxon>Orbiliomycetes</taxon>
        <taxon>Orbiliales</taxon>
        <taxon>Orbiliaceae</taxon>
        <taxon>Arthrobotrys</taxon>
    </lineage>
</organism>
<sequence>MSVSSHQRVNNRETPETTYYVYDIVGQRVRRVMEWEASEGVTPTRKLEIIYIGGFEIYREYDTDGQEIKSECKMFKVKYARGKFIVNIKIKTKVGADNVELIQVIRFSLGNRLGSISIKLDETAKLFSYEDLTKQPKWNQRAEEQTGG</sequence>
<evidence type="ECO:0000313" key="1">
    <source>
        <dbReference type="EMBL" id="KAK6495583.1"/>
    </source>
</evidence>
<dbReference type="Proteomes" id="UP001370758">
    <property type="component" value="Unassembled WGS sequence"/>
</dbReference>
<comment type="caution">
    <text evidence="1">The sequence shown here is derived from an EMBL/GenBank/DDBJ whole genome shotgun (WGS) entry which is preliminary data.</text>
</comment>
<gene>
    <name evidence="1" type="ORF">TWF481_002631</name>
</gene>
<protein>
    <submittedName>
        <fullName evidence="1">Uncharacterized protein</fullName>
    </submittedName>
</protein>
<dbReference type="Gene3D" id="2.180.10.10">
    <property type="entry name" value="RHS repeat-associated core"/>
    <property type="match status" value="1"/>
</dbReference>
<dbReference type="EMBL" id="JAVHJL010000012">
    <property type="protein sequence ID" value="KAK6495583.1"/>
    <property type="molecule type" value="Genomic_DNA"/>
</dbReference>
<evidence type="ECO:0000313" key="2">
    <source>
        <dbReference type="Proteomes" id="UP001370758"/>
    </source>
</evidence>
<reference evidence="1 2" key="1">
    <citation type="submission" date="2023-08" db="EMBL/GenBank/DDBJ databases">
        <authorList>
            <person name="Palmer J.M."/>
        </authorList>
    </citation>
    <scope>NUCLEOTIDE SEQUENCE [LARGE SCALE GENOMIC DNA]</scope>
    <source>
        <strain evidence="1 2">TWF481</strain>
    </source>
</reference>
<dbReference type="AlphaFoldDB" id="A0AAV9VRU5"/>
<accession>A0AAV9VRU5</accession>
<proteinExistence type="predicted"/>
<keyword evidence="2" id="KW-1185">Reference proteome</keyword>